<evidence type="ECO:0000313" key="4">
    <source>
        <dbReference type="Proteomes" id="UP000235672"/>
    </source>
</evidence>
<feature type="compositionally biased region" description="Polar residues" evidence="1">
    <location>
        <begin position="307"/>
        <end position="316"/>
    </location>
</feature>
<reference evidence="3 4" key="1">
    <citation type="submission" date="2016-05" db="EMBL/GenBank/DDBJ databases">
        <title>A degradative enzymes factory behind the ericoid mycorrhizal symbiosis.</title>
        <authorList>
            <consortium name="DOE Joint Genome Institute"/>
            <person name="Martino E."/>
            <person name="Morin E."/>
            <person name="Grelet G."/>
            <person name="Kuo A."/>
            <person name="Kohler A."/>
            <person name="Daghino S."/>
            <person name="Barry K."/>
            <person name="Choi C."/>
            <person name="Cichocki N."/>
            <person name="Clum A."/>
            <person name="Copeland A."/>
            <person name="Hainaut M."/>
            <person name="Haridas S."/>
            <person name="Labutti K."/>
            <person name="Lindquist E."/>
            <person name="Lipzen A."/>
            <person name="Khouja H.-R."/>
            <person name="Murat C."/>
            <person name="Ohm R."/>
            <person name="Olson A."/>
            <person name="Spatafora J."/>
            <person name="Veneault-Fourrey C."/>
            <person name="Henrissat B."/>
            <person name="Grigoriev I."/>
            <person name="Martin F."/>
            <person name="Perotto S."/>
        </authorList>
    </citation>
    <scope>NUCLEOTIDE SEQUENCE [LARGE SCALE GENOMIC DNA]</scope>
    <source>
        <strain evidence="3 4">UAMH 7357</strain>
    </source>
</reference>
<feature type="compositionally biased region" description="Polar residues" evidence="1">
    <location>
        <begin position="138"/>
        <end position="152"/>
    </location>
</feature>
<evidence type="ECO:0000256" key="2">
    <source>
        <dbReference type="SAM" id="Phobius"/>
    </source>
</evidence>
<dbReference type="Proteomes" id="UP000235672">
    <property type="component" value="Unassembled WGS sequence"/>
</dbReference>
<feature type="compositionally biased region" description="Low complexity" evidence="1">
    <location>
        <begin position="318"/>
        <end position="327"/>
    </location>
</feature>
<dbReference type="OrthoDB" id="4207724at2759"/>
<gene>
    <name evidence="3" type="ORF">NA56DRAFT_648649</name>
</gene>
<feature type="region of interest" description="Disordered" evidence="1">
    <location>
        <begin position="25"/>
        <end position="335"/>
    </location>
</feature>
<feature type="compositionally biased region" description="Polar residues" evidence="1">
    <location>
        <begin position="170"/>
        <end position="180"/>
    </location>
</feature>
<feature type="compositionally biased region" description="Basic and acidic residues" evidence="1">
    <location>
        <begin position="65"/>
        <end position="83"/>
    </location>
</feature>
<feature type="compositionally biased region" description="Polar residues" evidence="1">
    <location>
        <begin position="105"/>
        <end position="122"/>
    </location>
</feature>
<protein>
    <submittedName>
        <fullName evidence="3">Uncharacterized protein</fullName>
    </submittedName>
</protein>
<keyword evidence="4" id="KW-1185">Reference proteome</keyword>
<keyword evidence="2" id="KW-1133">Transmembrane helix</keyword>
<feature type="region of interest" description="Disordered" evidence="1">
    <location>
        <begin position="372"/>
        <end position="441"/>
    </location>
</feature>
<feature type="compositionally biased region" description="Basic and acidic residues" evidence="1">
    <location>
        <begin position="217"/>
        <end position="263"/>
    </location>
</feature>
<evidence type="ECO:0000313" key="3">
    <source>
        <dbReference type="EMBL" id="PMD17578.1"/>
    </source>
</evidence>
<name>A0A2J6PU57_9HELO</name>
<keyword evidence="2" id="KW-0812">Transmembrane</keyword>
<feature type="transmembrane region" description="Helical" evidence="2">
    <location>
        <begin position="6"/>
        <end position="23"/>
    </location>
</feature>
<feature type="compositionally biased region" description="Basic and acidic residues" evidence="1">
    <location>
        <begin position="422"/>
        <end position="441"/>
    </location>
</feature>
<proteinExistence type="predicted"/>
<organism evidence="3 4">
    <name type="scientific">Hyaloscypha hepaticicola</name>
    <dbReference type="NCBI Taxonomy" id="2082293"/>
    <lineage>
        <taxon>Eukaryota</taxon>
        <taxon>Fungi</taxon>
        <taxon>Dikarya</taxon>
        <taxon>Ascomycota</taxon>
        <taxon>Pezizomycotina</taxon>
        <taxon>Leotiomycetes</taxon>
        <taxon>Helotiales</taxon>
        <taxon>Hyaloscyphaceae</taxon>
        <taxon>Hyaloscypha</taxon>
    </lineage>
</organism>
<dbReference type="EMBL" id="KZ613499">
    <property type="protein sequence ID" value="PMD17578.1"/>
    <property type="molecule type" value="Genomic_DNA"/>
</dbReference>
<dbReference type="AlphaFoldDB" id="A0A2J6PU57"/>
<feature type="compositionally biased region" description="Basic and acidic residues" evidence="1">
    <location>
        <begin position="38"/>
        <end position="48"/>
    </location>
</feature>
<evidence type="ECO:0000256" key="1">
    <source>
        <dbReference type="SAM" id="MobiDB-lite"/>
    </source>
</evidence>
<feature type="compositionally biased region" description="Polar residues" evidence="1">
    <location>
        <begin position="277"/>
        <end position="286"/>
    </location>
</feature>
<sequence length="441" mass="48217">MPTVQTLGGWAAVIAMGATWYWVTNQRRNRNRRPIPRQADKEAIQTKEKKPKKGRKDGTTSGADSDAKMKEKQKPKPVVKEEGYNTVAKFSDGEEGVDNREFARQMSNAKKGTITAAKSQVASKPRSVKQRHAKNAFPETSSDNATAPSSNGGYADDDQSPANSPELGATTITTPVTNGISDMLEKPAPGPSVLRVTSPTNPSKPTKEKVASTTETAETKKQRQNKKKAEAKRLQREQEEQERKVLMEKQRRTAREAEGRAAKDGSTFMAAKAPSASAWNGNTPAAPTNGKKAVPANNFELLDTEESSSSKANVADSTAKPTAKAATIPDEMYSPSELFGTQQEGLAKMSYEQQVEYATEASTRWEVVKAKNRTKKMAQKNTDPKEQSQSSTDDTGDYQPPEVIAPTEAGQKWKTEMAWVDEDGKVGEKSTVQRDSEWEVS</sequence>
<keyword evidence="2" id="KW-0472">Membrane</keyword>
<accession>A0A2J6PU57</accession>
<feature type="compositionally biased region" description="Polar residues" evidence="1">
    <location>
        <begin position="195"/>
        <end position="204"/>
    </location>
</feature>